<evidence type="ECO:0000313" key="2">
    <source>
        <dbReference type="Proteomes" id="UP000325302"/>
    </source>
</evidence>
<accession>A0A5A9W547</accession>
<proteinExistence type="predicted"/>
<dbReference type="OrthoDB" id="5600613at2"/>
<evidence type="ECO:0000313" key="1">
    <source>
        <dbReference type="EMBL" id="KAA0875896.1"/>
    </source>
</evidence>
<dbReference type="RefSeq" id="WP_149390199.1">
    <property type="nucleotide sequence ID" value="NZ_SMRS01000002.1"/>
</dbReference>
<comment type="caution">
    <text evidence="1">The sequence shown here is derived from an EMBL/GenBank/DDBJ whole genome shotgun (WGS) entry which is preliminary data.</text>
</comment>
<reference evidence="1 2" key="1">
    <citation type="submission" date="2019-03" db="EMBL/GenBank/DDBJ databases">
        <title>Nitrincola sp. nov. isolated from an Indian soda lake.</title>
        <authorList>
            <person name="Joshi A."/>
            <person name="Thite S.V."/>
            <person name="Joseph N."/>
            <person name="Dhotre D."/>
            <person name="Moorthy M."/>
            <person name="Shouche Y.S."/>
        </authorList>
    </citation>
    <scope>NUCLEOTIDE SEQUENCE [LARGE SCALE GENOMIC DNA]</scope>
    <source>
        <strain evidence="1 2">MEB193</strain>
    </source>
</reference>
<dbReference type="Proteomes" id="UP000325302">
    <property type="component" value="Unassembled WGS sequence"/>
</dbReference>
<dbReference type="EMBL" id="SMRS01000002">
    <property type="protein sequence ID" value="KAA0875896.1"/>
    <property type="molecule type" value="Genomic_DNA"/>
</dbReference>
<protein>
    <submittedName>
        <fullName evidence="1">Uncharacterized protein</fullName>
    </submittedName>
</protein>
<dbReference type="Pfam" id="PF20090">
    <property type="entry name" value="DUF6482"/>
    <property type="match status" value="1"/>
</dbReference>
<organism evidence="1 2">
    <name type="scientific">Nitrincola tapanii</name>
    <dbReference type="NCBI Taxonomy" id="1708751"/>
    <lineage>
        <taxon>Bacteria</taxon>
        <taxon>Pseudomonadati</taxon>
        <taxon>Pseudomonadota</taxon>
        <taxon>Gammaproteobacteria</taxon>
        <taxon>Oceanospirillales</taxon>
        <taxon>Oceanospirillaceae</taxon>
        <taxon>Nitrincola</taxon>
    </lineage>
</organism>
<keyword evidence="2" id="KW-1185">Reference proteome</keyword>
<sequence length="104" mass="11780">MKVSLHEVQKGQLAIERLILRSFECEIYLVSIEEKTRGELIVCDPQGSPLSFRSQLDAKKPFKGLGITRTELHHQSPYNEMIGIAVNPVEPMQVKIANPDQDYS</sequence>
<name>A0A5A9W547_9GAMM</name>
<gene>
    <name evidence="1" type="ORF">E1H14_04200</name>
</gene>
<dbReference type="InterPro" id="IPR045508">
    <property type="entry name" value="DUF6482"/>
</dbReference>
<dbReference type="AlphaFoldDB" id="A0A5A9W547"/>